<name>A0A9P9EUP9_9HYPO</name>
<dbReference type="GO" id="GO:0140359">
    <property type="term" value="F:ABC-type transporter activity"/>
    <property type="evidence" value="ECO:0007669"/>
    <property type="project" value="InterPro"/>
</dbReference>
<comment type="subcellular location">
    <subcellularLocation>
        <location evidence="1">Cell membrane</location>
        <topology evidence="1">Multi-pass membrane protein</topology>
    </subcellularLocation>
</comment>
<evidence type="ECO:0000256" key="4">
    <source>
        <dbReference type="ARBA" id="ARBA00022692"/>
    </source>
</evidence>
<evidence type="ECO:0000259" key="10">
    <source>
        <dbReference type="PROSITE" id="PS50893"/>
    </source>
</evidence>
<evidence type="ECO:0000256" key="7">
    <source>
        <dbReference type="ARBA" id="ARBA00022989"/>
    </source>
</evidence>
<feature type="transmembrane region" description="Helical" evidence="9">
    <location>
        <begin position="505"/>
        <end position="530"/>
    </location>
</feature>
<dbReference type="Proteomes" id="UP000717696">
    <property type="component" value="Unassembled WGS sequence"/>
</dbReference>
<keyword evidence="4 9" id="KW-0812">Transmembrane</keyword>
<feature type="transmembrane region" description="Helical" evidence="9">
    <location>
        <begin position="950"/>
        <end position="976"/>
    </location>
</feature>
<feature type="domain" description="ABC transmembrane type-1" evidence="11">
    <location>
        <begin position="915"/>
        <end position="1195"/>
    </location>
</feature>
<dbReference type="InterPro" id="IPR044726">
    <property type="entry name" value="ABCC_6TM_D2"/>
</dbReference>
<dbReference type="GO" id="GO:0005886">
    <property type="term" value="C:plasma membrane"/>
    <property type="evidence" value="ECO:0007669"/>
    <property type="project" value="UniProtKB-SubCell"/>
</dbReference>
<feature type="domain" description="ABC transmembrane type-1" evidence="11">
    <location>
        <begin position="291"/>
        <end position="566"/>
    </location>
</feature>
<dbReference type="PANTHER" id="PTHR24223:SF404">
    <property type="entry name" value="ABC MULTIDRUG TRANSPORTER (EUROFUNG)-RELATED"/>
    <property type="match status" value="1"/>
</dbReference>
<evidence type="ECO:0000256" key="3">
    <source>
        <dbReference type="ARBA" id="ARBA00022475"/>
    </source>
</evidence>
<dbReference type="FunFam" id="1.20.1560.10:FF:000055">
    <property type="entry name" value="ABC multidrug transporter (Eurofung)"/>
    <property type="match status" value="1"/>
</dbReference>
<feature type="transmembrane region" description="Helical" evidence="9">
    <location>
        <begin position="1137"/>
        <end position="1158"/>
    </location>
</feature>
<keyword evidence="3" id="KW-1003">Cell membrane</keyword>
<evidence type="ECO:0000256" key="6">
    <source>
        <dbReference type="ARBA" id="ARBA00022840"/>
    </source>
</evidence>
<accession>A0A9P9EUP9</accession>
<dbReference type="InterPro" id="IPR044746">
    <property type="entry name" value="ABCC_6TM_D1"/>
</dbReference>
<protein>
    <submittedName>
        <fullName evidence="12">ABC transporter</fullName>
    </submittedName>
</protein>
<feature type="domain" description="ABC transporter" evidence="10">
    <location>
        <begin position="626"/>
        <end position="851"/>
    </location>
</feature>
<feature type="transmembrane region" description="Helical" evidence="9">
    <location>
        <begin position="141"/>
        <end position="160"/>
    </location>
</feature>
<feature type="transmembrane region" description="Helical" evidence="9">
    <location>
        <begin position="278"/>
        <end position="304"/>
    </location>
</feature>
<evidence type="ECO:0000256" key="5">
    <source>
        <dbReference type="ARBA" id="ARBA00022741"/>
    </source>
</evidence>
<dbReference type="SUPFAM" id="SSF90123">
    <property type="entry name" value="ABC transporter transmembrane region"/>
    <property type="match status" value="2"/>
</dbReference>
<feature type="transmembrane region" description="Helical" evidence="9">
    <location>
        <begin position="111"/>
        <end position="129"/>
    </location>
</feature>
<dbReference type="CDD" id="cd03244">
    <property type="entry name" value="ABCC_MRP_domain2"/>
    <property type="match status" value="1"/>
</dbReference>
<dbReference type="Pfam" id="PF00664">
    <property type="entry name" value="ABC_membrane"/>
    <property type="match status" value="2"/>
</dbReference>
<dbReference type="GO" id="GO:0016887">
    <property type="term" value="F:ATP hydrolysis activity"/>
    <property type="evidence" value="ECO:0007669"/>
    <property type="project" value="InterPro"/>
</dbReference>
<evidence type="ECO:0000256" key="9">
    <source>
        <dbReference type="SAM" id="Phobius"/>
    </source>
</evidence>
<dbReference type="InterPro" id="IPR027417">
    <property type="entry name" value="P-loop_NTPase"/>
</dbReference>
<dbReference type="OrthoDB" id="6500128at2759"/>
<evidence type="ECO:0000313" key="12">
    <source>
        <dbReference type="EMBL" id="KAH7145602.1"/>
    </source>
</evidence>
<keyword evidence="5" id="KW-0547">Nucleotide-binding</keyword>
<comment type="caution">
    <text evidence="12">The sequence shown here is derived from an EMBL/GenBank/DDBJ whole genome shotgun (WGS) entry which is preliminary data.</text>
</comment>
<dbReference type="InterPro" id="IPR003439">
    <property type="entry name" value="ABC_transporter-like_ATP-bd"/>
</dbReference>
<keyword evidence="8 9" id="KW-0472">Membrane</keyword>
<dbReference type="CDD" id="cd18580">
    <property type="entry name" value="ABC_6TM_ABCC_D2"/>
    <property type="match status" value="1"/>
</dbReference>
<evidence type="ECO:0000256" key="2">
    <source>
        <dbReference type="ARBA" id="ARBA00022448"/>
    </source>
</evidence>
<dbReference type="InterPro" id="IPR050173">
    <property type="entry name" value="ABC_transporter_C-like"/>
</dbReference>
<dbReference type="PROSITE" id="PS50929">
    <property type="entry name" value="ABC_TM1F"/>
    <property type="match status" value="2"/>
</dbReference>
<dbReference type="FunFam" id="3.40.50.300:FF:000838">
    <property type="entry name" value="ABC multidrug transporter (Eurofung)"/>
    <property type="match status" value="1"/>
</dbReference>
<dbReference type="PANTHER" id="PTHR24223">
    <property type="entry name" value="ATP-BINDING CASSETTE SUB-FAMILY C"/>
    <property type="match status" value="1"/>
</dbReference>
<evidence type="ECO:0000256" key="1">
    <source>
        <dbReference type="ARBA" id="ARBA00004651"/>
    </source>
</evidence>
<dbReference type="FunFam" id="1.20.1560.10:FF:000066">
    <property type="entry name" value="ABC multidrug transporter (Eurofung)"/>
    <property type="match status" value="1"/>
</dbReference>
<dbReference type="SMART" id="SM00382">
    <property type="entry name" value="AAA"/>
    <property type="match status" value="2"/>
</dbReference>
<gene>
    <name evidence="12" type="ORF">B0J13DRAFT_323595</name>
</gene>
<feature type="transmembrane region" description="Helical" evidence="9">
    <location>
        <begin position="904"/>
        <end position="926"/>
    </location>
</feature>
<dbReference type="EMBL" id="JAGMUU010000009">
    <property type="protein sequence ID" value="KAH7145602.1"/>
    <property type="molecule type" value="Genomic_DNA"/>
</dbReference>
<reference evidence="12" key="1">
    <citation type="journal article" date="2021" name="Nat. Commun.">
        <title>Genetic determinants of endophytism in the Arabidopsis root mycobiome.</title>
        <authorList>
            <person name="Mesny F."/>
            <person name="Miyauchi S."/>
            <person name="Thiergart T."/>
            <person name="Pickel B."/>
            <person name="Atanasova L."/>
            <person name="Karlsson M."/>
            <person name="Huettel B."/>
            <person name="Barry K.W."/>
            <person name="Haridas S."/>
            <person name="Chen C."/>
            <person name="Bauer D."/>
            <person name="Andreopoulos W."/>
            <person name="Pangilinan J."/>
            <person name="LaButti K."/>
            <person name="Riley R."/>
            <person name="Lipzen A."/>
            <person name="Clum A."/>
            <person name="Drula E."/>
            <person name="Henrissat B."/>
            <person name="Kohler A."/>
            <person name="Grigoriev I.V."/>
            <person name="Martin F.M."/>
            <person name="Hacquard S."/>
        </authorList>
    </citation>
    <scope>NUCLEOTIDE SEQUENCE</scope>
    <source>
        <strain evidence="12">MPI-CAGE-AT-0021</strain>
    </source>
</reference>
<dbReference type="Gene3D" id="1.20.1560.10">
    <property type="entry name" value="ABC transporter type 1, transmembrane domain"/>
    <property type="match status" value="2"/>
</dbReference>
<dbReference type="PROSITE" id="PS50893">
    <property type="entry name" value="ABC_TRANSPORTER_2"/>
    <property type="match status" value="2"/>
</dbReference>
<dbReference type="GO" id="GO:0005524">
    <property type="term" value="F:ATP binding"/>
    <property type="evidence" value="ECO:0007669"/>
    <property type="project" value="UniProtKB-KW"/>
</dbReference>
<feature type="transmembrane region" description="Helical" evidence="9">
    <location>
        <begin position="324"/>
        <end position="344"/>
    </location>
</feature>
<dbReference type="InterPro" id="IPR056227">
    <property type="entry name" value="TMD0_ABC"/>
</dbReference>
<feature type="transmembrane region" description="Helical" evidence="9">
    <location>
        <begin position="81"/>
        <end position="99"/>
    </location>
</feature>
<feature type="domain" description="ABC transporter" evidence="10">
    <location>
        <begin position="1234"/>
        <end position="1464"/>
    </location>
</feature>
<proteinExistence type="predicted"/>
<feature type="transmembrane region" description="Helical" evidence="9">
    <location>
        <begin position="42"/>
        <end position="60"/>
    </location>
</feature>
<feature type="transmembrane region" description="Helical" evidence="9">
    <location>
        <begin position="1044"/>
        <end position="1068"/>
    </location>
</feature>
<dbReference type="SUPFAM" id="SSF52540">
    <property type="entry name" value="P-loop containing nucleoside triphosphate hydrolases"/>
    <property type="match status" value="2"/>
</dbReference>
<feature type="transmembrane region" description="Helical" evidence="9">
    <location>
        <begin position="536"/>
        <end position="558"/>
    </location>
</feature>
<dbReference type="Pfam" id="PF00005">
    <property type="entry name" value="ABC_tran"/>
    <property type="match status" value="2"/>
</dbReference>
<sequence length="1466" mass="162569">MEELGIEQATNSTCLLAWDQTFGPRVNKACRSFDFTLQFEDAIFGCTPAAVFICLLPWMVCRLLKSRPTSSAHSKLQISKLAALGGLFTTQVAFLALRAQHNSFKTKASSAADILGLAATVGAIVLSYLDHRRSVRPSTLLSLYLSASVILAIARDRTLWLMEPSAPETAVFTTVSVLTLVVLVLESIERRSSFKVSDESGSFKEYAPEQWSGLWVRTSFAWLLATLRLGYSKFISVNDLPLLDTQLRSAVLREKLMSTWATYDQKQRHSLLRACFRAFFFSFTSGIIPRLCLTTFTFAQPMMIETTVKYVGESSPDSTYGKGLIGAWALVYLGLAVSTAIYQYQLFRFITRLRGGLTALIYQRSLEIRTVDSGDITAVALMGTDVPRIVESFRAIHDIWATLVDTSIAVWLLQRQISIASLAPVVISIIFITVTSKISASTKREQRRWIEKVQERIRITTTMLGDMKAVKMLGLSSIMSTVIQKLRRDEIETSKGFRKLLTVRLVLSNSILNLAPVATFGVYAIIGVYWKDESLLTAQAFTSITLISLLTRPVMIFMQSMPQILQSIGSFDRIQEYCNYQKKTATSEKTPSIVLGDSSSAISLQPLSTEVSDFPQNIFPDHIVALNGQSFSWKPPGPAILADIDIQIASESLTVIAGPVGSGKSFLLESILGETISLSGGMRKVSESIAYCAQVPWLENTTIRENILGDSSYDPKWYETVKLACALAPDFAQINLGDRATVGSKGGSLSGGQKQRITLARAVYSRCSVVFLDDTFSGMDAATVEHISRSLLGRSGLFSRNRVTVVLATHNHKLVALSDTLVVLEGGKIVETGSPHVLLGSDGYISRLGLTIAEESVEETKVQQLAHNYSTDAELRVSEELSEEHGAFIEDATRKTGDSTVYKYYFKSSGWIVIILSISTLALWVFCNEFPTIWLKWWSETNATHPNKKIGLYMGVFVVLGLFGSLMMLSVCWLVFMKIISNTGYKLHGDLLEVTMKAPYRFFSMTDTGSLINRFSQDMELIDMELPVYVVNYASSSMSSLAKLIILVIFSKYLASTVPVIGTMLYFLQRFYLQTSRQVRLLGIEAKAPLYTSFQESVDGASTIRAFGWQRHYRSRNDLLIDTSQRPEYLQYCIQQWLTFAIDIIVTVVVVILLTIVVNLNDKFDAGSVGVSLTAVVSFNTVLSRVIQMWTAMESSIGAVHRVKKFVAETESERTSELERDSEIPSGWPQEGAVEFRDLVASYGPDSDPVLNGVSLSIKPAEHIVVCGRSGSGKTSLILCLLEMLEVQSGTISIDSVSISSLSPSNLRSRLNVIPQDPFLMPGNVRFNMDPFGEASDASIIRALERVGLWDLIKEQGLDKEMDSGSWSAGQKQLLCLARSMVRQKKVIVFDEAASNVDSHTESIIQDIIDSEFKGCTVIAIMHRLHFVTKYDRVAILDAGKLVEYDEPSKLLTGETKFRELYESHK</sequence>
<keyword evidence="7 9" id="KW-1133">Transmembrane helix</keyword>
<keyword evidence="6" id="KW-0067">ATP-binding</keyword>
<dbReference type="Gene3D" id="3.40.50.300">
    <property type="entry name" value="P-loop containing nucleotide triphosphate hydrolases"/>
    <property type="match status" value="2"/>
</dbReference>
<organism evidence="12 13">
    <name type="scientific">Dactylonectria estremocensis</name>
    <dbReference type="NCBI Taxonomy" id="1079267"/>
    <lineage>
        <taxon>Eukaryota</taxon>
        <taxon>Fungi</taxon>
        <taxon>Dikarya</taxon>
        <taxon>Ascomycota</taxon>
        <taxon>Pezizomycotina</taxon>
        <taxon>Sordariomycetes</taxon>
        <taxon>Hypocreomycetidae</taxon>
        <taxon>Hypocreales</taxon>
        <taxon>Nectriaceae</taxon>
        <taxon>Dactylonectria</taxon>
    </lineage>
</organism>
<keyword evidence="13" id="KW-1185">Reference proteome</keyword>
<dbReference type="PROSITE" id="PS00211">
    <property type="entry name" value="ABC_TRANSPORTER_1"/>
    <property type="match status" value="1"/>
</dbReference>
<feature type="transmembrane region" description="Helical" evidence="9">
    <location>
        <begin position="166"/>
        <end position="185"/>
    </location>
</feature>
<dbReference type="InterPro" id="IPR036640">
    <property type="entry name" value="ABC1_TM_sf"/>
</dbReference>
<evidence type="ECO:0000313" key="13">
    <source>
        <dbReference type="Proteomes" id="UP000717696"/>
    </source>
</evidence>
<evidence type="ECO:0000256" key="8">
    <source>
        <dbReference type="ARBA" id="ARBA00023136"/>
    </source>
</evidence>
<dbReference type="InterPro" id="IPR003593">
    <property type="entry name" value="AAA+_ATPase"/>
</dbReference>
<dbReference type="CDD" id="cd18579">
    <property type="entry name" value="ABC_6TM_ABCC_D1"/>
    <property type="match status" value="1"/>
</dbReference>
<dbReference type="InterPro" id="IPR011527">
    <property type="entry name" value="ABC1_TM_dom"/>
</dbReference>
<evidence type="ECO:0000259" key="11">
    <source>
        <dbReference type="PROSITE" id="PS50929"/>
    </source>
</evidence>
<dbReference type="Pfam" id="PF24357">
    <property type="entry name" value="TMD0_ABC"/>
    <property type="match status" value="1"/>
</dbReference>
<dbReference type="InterPro" id="IPR017871">
    <property type="entry name" value="ABC_transporter-like_CS"/>
</dbReference>
<keyword evidence="2" id="KW-0813">Transport</keyword>